<keyword evidence="1" id="KW-0732">Signal</keyword>
<evidence type="ECO:0000313" key="3">
    <source>
        <dbReference type="Proteomes" id="UP000002318"/>
    </source>
</evidence>
<gene>
    <name evidence="2" type="ordered locus">Spirs_0175</name>
</gene>
<dbReference type="EMBL" id="CP002116">
    <property type="protein sequence ID" value="ADK79332.1"/>
    <property type="molecule type" value="Genomic_DNA"/>
</dbReference>
<dbReference type="AlphaFoldDB" id="E1R8I8"/>
<organism evidence="2 3">
    <name type="scientific">Sediminispirochaeta smaragdinae (strain DSM 11293 / JCM 15392 / SEBR 4228)</name>
    <name type="common">Spirochaeta smaragdinae</name>
    <dbReference type="NCBI Taxonomy" id="573413"/>
    <lineage>
        <taxon>Bacteria</taxon>
        <taxon>Pseudomonadati</taxon>
        <taxon>Spirochaetota</taxon>
        <taxon>Spirochaetia</taxon>
        <taxon>Spirochaetales</taxon>
        <taxon>Spirochaetaceae</taxon>
        <taxon>Sediminispirochaeta</taxon>
    </lineage>
</organism>
<reference evidence="2 3" key="1">
    <citation type="journal article" date="2010" name="Stand. Genomic Sci.">
        <title>Complete genome sequence of Spirochaeta smaragdinae type strain (SEBR 4228).</title>
        <authorList>
            <person name="Mavromatis K."/>
            <person name="Yasawong M."/>
            <person name="Chertkov O."/>
            <person name="Lapidus A."/>
            <person name="Lucas S."/>
            <person name="Nolan M."/>
            <person name="Del Rio T.G."/>
            <person name="Tice H."/>
            <person name="Cheng J.F."/>
            <person name="Pitluck S."/>
            <person name="Liolios K."/>
            <person name="Ivanova N."/>
            <person name="Tapia R."/>
            <person name="Han C."/>
            <person name="Bruce D."/>
            <person name="Goodwin L."/>
            <person name="Pati A."/>
            <person name="Chen A."/>
            <person name="Palaniappan K."/>
            <person name="Land M."/>
            <person name="Hauser L."/>
            <person name="Chang Y.J."/>
            <person name="Jeffries C.D."/>
            <person name="Detter J.C."/>
            <person name="Rohde M."/>
            <person name="Brambilla E."/>
            <person name="Spring S."/>
            <person name="Goker M."/>
            <person name="Sikorski J."/>
            <person name="Woyke T."/>
            <person name="Bristow J."/>
            <person name="Eisen J.A."/>
            <person name="Markowitz V."/>
            <person name="Hugenholtz P."/>
            <person name="Klenk H.P."/>
            <person name="Kyrpides N.C."/>
        </authorList>
    </citation>
    <scope>NUCLEOTIDE SEQUENCE [LARGE SCALE GENOMIC DNA]</scope>
    <source>
        <strain evidence="3">DSM 11293 / JCM 15392 / SEBR 4228</strain>
    </source>
</reference>
<dbReference type="PROSITE" id="PS51257">
    <property type="entry name" value="PROKAR_LIPOPROTEIN"/>
    <property type="match status" value="1"/>
</dbReference>
<dbReference type="OrthoDB" id="9820669at2"/>
<evidence type="ECO:0000256" key="1">
    <source>
        <dbReference type="SAM" id="SignalP"/>
    </source>
</evidence>
<dbReference type="STRING" id="573413.Spirs_0175"/>
<evidence type="ECO:0000313" key="2">
    <source>
        <dbReference type="EMBL" id="ADK79332.1"/>
    </source>
</evidence>
<keyword evidence="3" id="KW-1185">Reference proteome</keyword>
<sequence length="278" mass="30535">MRKHVYTKNVGKAITPFLVILLFFAGCDLNSSGSSDSDGDTITYEGKRNKPSDTWIYTYLFIDLEDPENPVEATGGDDLSTITEGSNTNWEIMITAQKEILTNSGVTATSLSSSGQGGVVYAQTSNFDQSISITEAQALFADDSNDYSNDGKDYSYYGKYKVDSSDPSEPTTGNAISYPGYAYNSSYPQDPQRDGQAPSTAWAFGEVGAHVDVNFGLGRAYAEWERMSPNFSNFTNNVYIVRGGDGSSYYKLQILDAEYLSDSTNRTYIYKVKTAKIQ</sequence>
<accession>E1R8I8</accession>
<evidence type="ECO:0008006" key="4">
    <source>
        <dbReference type="Google" id="ProtNLM"/>
    </source>
</evidence>
<feature type="signal peptide" evidence="1">
    <location>
        <begin position="1"/>
        <end position="25"/>
    </location>
</feature>
<dbReference type="KEGG" id="ssm:Spirs_0175"/>
<proteinExistence type="predicted"/>
<dbReference type="Proteomes" id="UP000002318">
    <property type="component" value="Chromosome"/>
</dbReference>
<dbReference type="RefSeq" id="WP_013252796.1">
    <property type="nucleotide sequence ID" value="NC_014364.1"/>
</dbReference>
<name>E1R8I8_SEDSS</name>
<dbReference type="HOGENOM" id="CLU_1000790_0_0_12"/>
<protein>
    <recommendedName>
        <fullName evidence="4">Lipoprotein</fullName>
    </recommendedName>
</protein>
<feature type="chain" id="PRO_5003150767" description="Lipoprotein" evidence="1">
    <location>
        <begin position="26"/>
        <end position="278"/>
    </location>
</feature>